<dbReference type="InParanoid" id="B9SZA4"/>
<evidence type="ECO:0000256" key="1">
    <source>
        <dbReference type="SAM" id="MobiDB-lite"/>
    </source>
</evidence>
<name>B9SZA4_RICCO</name>
<feature type="compositionally biased region" description="Polar residues" evidence="1">
    <location>
        <begin position="1"/>
        <end position="20"/>
    </location>
</feature>
<organism evidence="2 3">
    <name type="scientific">Ricinus communis</name>
    <name type="common">Castor bean</name>
    <dbReference type="NCBI Taxonomy" id="3988"/>
    <lineage>
        <taxon>Eukaryota</taxon>
        <taxon>Viridiplantae</taxon>
        <taxon>Streptophyta</taxon>
        <taxon>Embryophyta</taxon>
        <taxon>Tracheophyta</taxon>
        <taxon>Spermatophyta</taxon>
        <taxon>Magnoliopsida</taxon>
        <taxon>eudicotyledons</taxon>
        <taxon>Gunneridae</taxon>
        <taxon>Pentapetalae</taxon>
        <taxon>rosids</taxon>
        <taxon>fabids</taxon>
        <taxon>Malpighiales</taxon>
        <taxon>Euphorbiaceae</taxon>
        <taxon>Acalyphoideae</taxon>
        <taxon>Acalypheae</taxon>
        <taxon>Ricinus</taxon>
    </lineage>
</organism>
<dbReference type="Proteomes" id="UP000008311">
    <property type="component" value="Unassembled WGS sequence"/>
</dbReference>
<gene>
    <name evidence="2" type="ORF">RCOM_0625380</name>
</gene>
<evidence type="ECO:0000313" key="3">
    <source>
        <dbReference type="Proteomes" id="UP000008311"/>
    </source>
</evidence>
<sequence>MSSKRAISPSSIKPLSSTKTKVSRPKPPPKVATKAPFAFKTASKAVWCSRRIKQKSTFSNTSADPLSLLVSSFDQSEDKSSSSFSQVKCFYFPIFSK</sequence>
<reference evidence="3" key="1">
    <citation type="journal article" date="2010" name="Nat. Biotechnol.">
        <title>Draft genome sequence of the oilseed species Ricinus communis.</title>
        <authorList>
            <person name="Chan A.P."/>
            <person name="Crabtree J."/>
            <person name="Zhao Q."/>
            <person name="Lorenzi H."/>
            <person name="Orvis J."/>
            <person name="Puiu D."/>
            <person name="Melake-Berhan A."/>
            <person name="Jones K.M."/>
            <person name="Redman J."/>
            <person name="Chen G."/>
            <person name="Cahoon E.B."/>
            <person name="Gedil M."/>
            <person name="Stanke M."/>
            <person name="Haas B.J."/>
            <person name="Wortman J.R."/>
            <person name="Fraser-Liggett C.M."/>
            <person name="Ravel J."/>
            <person name="Rabinowicz P.D."/>
        </authorList>
    </citation>
    <scope>NUCLEOTIDE SEQUENCE [LARGE SCALE GENOMIC DNA]</scope>
    <source>
        <strain evidence="3">cv. Hale</strain>
    </source>
</reference>
<dbReference type="AlphaFoldDB" id="B9SZA4"/>
<keyword evidence="3" id="KW-1185">Reference proteome</keyword>
<feature type="region of interest" description="Disordered" evidence="1">
    <location>
        <begin position="1"/>
        <end position="34"/>
    </location>
</feature>
<evidence type="ECO:0000313" key="2">
    <source>
        <dbReference type="EMBL" id="EEF31056.1"/>
    </source>
</evidence>
<proteinExistence type="predicted"/>
<accession>B9SZA4</accession>
<dbReference type="EMBL" id="EQ974269">
    <property type="protein sequence ID" value="EEF31056.1"/>
    <property type="molecule type" value="Genomic_DNA"/>
</dbReference>
<protein>
    <submittedName>
        <fullName evidence="2">Uncharacterized protein</fullName>
    </submittedName>
</protein>